<comment type="similarity">
    <text evidence="1 5">Belongs to the glycosyl hydrolase 43 family.</text>
</comment>
<evidence type="ECO:0000256" key="4">
    <source>
        <dbReference type="ARBA" id="ARBA00023295"/>
    </source>
</evidence>
<dbReference type="CDD" id="cd18820">
    <property type="entry name" value="GH43_LbAraf43-like"/>
    <property type="match status" value="1"/>
</dbReference>
<keyword evidence="4 5" id="KW-0326">Glycosidase</keyword>
<organism evidence="7 8">
    <name type="scientific">Capronia coronata CBS 617.96</name>
    <dbReference type="NCBI Taxonomy" id="1182541"/>
    <lineage>
        <taxon>Eukaryota</taxon>
        <taxon>Fungi</taxon>
        <taxon>Dikarya</taxon>
        <taxon>Ascomycota</taxon>
        <taxon>Pezizomycotina</taxon>
        <taxon>Eurotiomycetes</taxon>
        <taxon>Chaetothyriomycetidae</taxon>
        <taxon>Chaetothyriales</taxon>
        <taxon>Herpotrichiellaceae</taxon>
        <taxon>Capronia</taxon>
    </lineage>
</organism>
<dbReference type="eggNOG" id="ENOG502SJYH">
    <property type="taxonomic scope" value="Eukaryota"/>
</dbReference>
<comment type="caution">
    <text evidence="7">The sequence shown here is derived from an EMBL/GenBank/DDBJ whole genome shotgun (WGS) entry which is preliminary data.</text>
</comment>
<protein>
    <submittedName>
        <fullName evidence="7">Uncharacterized protein</fullName>
    </submittedName>
</protein>
<dbReference type="AlphaFoldDB" id="W9Y5Y0"/>
<feature type="region of interest" description="Disordered" evidence="6">
    <location>
        <begin position="271"/>
        <end position="292"/>
    </location>
</feature>
<dbReference type="Pfam" id="PF04616">
    <property type="entry name" value="Glyco_hydro_43"/>
    <property type="match status" value="1"/>
</dbReference>
<dbReference type="SUPFAM" id="SSF75005">
    <property type="entry name" value="Arabinanase/levansucrase/invertase"/>
    <property type="match status" value="1"/>
</dbReference>
<evidence type="ECO:0000313" key="7">
    <source>
        <dbReference type="EMBL" id="EXJ87928.1"/>
    </source>
</evidence>
<dbReference type="PANTHER" id="PTHR43817:SF1">
    <property type="entry name" value="HYDROLASE, FAMILY 43, PUTATIVE (AFU_ORTHOLOGUE AFUA_3G01660)-RELATED"/>
    <property type="match status" value="1"/>
</dbReference>
<dbReference type="InterPro" id="IPR006710">
    <property type="entry name" value="Glyco_hydro_43"/>
</dbReference>
<dbReference type="Gene3D" id="2.115.10.20">
    <property type="entry name" value="Glycosyl hydrolase domain, family 43"/>
    <property type="match status" value="1"/>
</dbReference>
<evidence type="ECO:0000256" key="6">
    <source>
        <dbReference type="SAM" id="MobiDB-lite"/>
    </source>
</evidence>
<dbReference type="HOGENOM" id="CLU_009397_0_0_1"/>
<dbReference type="InterPro" id="IPR023296">
    <property type="entry name" value="Glyco_hydro_beta-prop_sf"/>
</dbReference>
<feature type="compositionally biased region" description="Low complexity" evidence="6">
    <location>
        <begin position="382"/>
        <end position="397"/>
    </location>
</feature>
<proteinExistence type="inferred from homology"/>
<accession>W9Y5Y0</accession>
<evidence type="ECO:0000256" key="1">
    <source>
        <dbReference type="ARBA" id="ARBA00009865"/>
    </source>
</evidence>
<keyword evidence="2" id="KW-0732">Signal</keyword>
<dbReference type="OrthoDB" id="272289at2759"/>
<keyword evidence="3 5" id="KW-0378">Hydrolase</keyword>
<dbReference type="EMBL" id="AMWN01000004">
    <property type="protein sequence ID" value="EXJ87928.1"/>
    <property type="molecule type" value="Genomic_DNA"/>
</dbReference>
<keyword evidence="8" id="KW-1185">Reference proteome</keyword>
<dbReference type="PANTHER" id="PTHR43817">
    <property type="entry name" value="GLYCOSYL HYDROLASE"/>
    <property type="match status" value="1"/>
</dbReference>
<evidence type="ECO:0000256" key="5">
    <source>
        <dbReference type="RuleBase" id="RU361187"/>
    </source>
</evidence>
<dbReference type="STRING" id="1182541.W9Y5Y0"/>
<name>W9Y5Y0_9EURO</name>
<evidence type="ECO:0000256" key="3">
    <source>
        <dbReference type="ARBA" id="ARBA00022801"/>
    </source>
</evidence>
<dbReference type="GeneID" id="19159733"/>
<gene>
    <name evidence="7" type="ORF">A1O1_04855</name>
</gene>
<dbReference type="Proteomes" id="UP000019484">
    <property type="component" value="Unassembled WGS sequence"/>
</dbReference>
<sequence>MSNTPISDTDTPDPWMVPGPNGFFYLTFTAGNRVEIWQSADMQDFRQPQCTRSVVWKPSPGSPWSVDIWAPELHCLDGTWYVYFCGAHPGLGNPSHRTLVLRSSRQDPMDPGGWVFLGPLRGLPDHWNIDATVFWIGNRNRPQTSRNTRRLFCCYSGWPLHDHSDTQQDLFLIELATPEQAIPETLVCISRAELAWERPDGGRRGVNEGPTWLEILGPGDLTNANGNNTNSNSPTGEDFGFTFRGIIYSANGSWTSDYKLGVLQLVDGNADPLQPSSWQKRPTPLLESDRRHGATGPFGPGHASFIVSPPVLSRPTNSRVYCIYHATAKEGEGWNNRKARVLCLTPEHFLPQAQTLCCAGTGVGAAAASMSWTQYPGGMAGHGHPQSQSQRSSGQAAHQRDPSHGKSLMDRIGEKVYKTLKEL</sequence>
<feature type="region of interest" description="Disordered" evidence="6">
    <location>
        <begin position="376"/>
        <end position="411"/>
    </location>
</feature>
<dbReference type="GO" id="GO:0005975">
    <property type="term" value="P:carbohydrate metabolic process"/>
    <property type="evidence" value="ECO:0007669"/>
    <property type="project" value="InterPro"/>
</dbReference>
<feature type="compositionally biased region" description="Basic and acidic residues" evidence="6">
    <location>
        <begin position="398"/>
        <end position="411"/>
    </location>
</feature>
<evidence type="ECO:0000313" key="8">
    <source>
        <dbReference type="Proteomes" id="UP000019484"/>
    </source>
</evidence>
<dbReference type="RefSeq" id="XP_007723934.1">
    <property type="nucleotide sequence ID" value="XM_007725744.1"/>
</dbReference>
<dbReference type="GO" id="GO:0004553">
    <property type="term" value="F:hydrolase activity, hydrolyzing O-glycosyl compounds"/>
    <property type="evidence" value="ECO:0007669"/>
    <property type="project" value="InterPro"/>
</dbReference>
<reference evidence="7 8" key="1">
    <citation type="submission" date="2013-03" db="EMBL/GenBank/DDBJ databases">
        <title>The Genome Sequence of Capronia coronata CBS 617.96.</title>
        <authorList>
            <consortium name="The Broad Institute Genomics Platform"/>
            <person name="Cuomo C."/>
            <person name="de Hoog S."/>
            <person name="Gorbushina A."/>
            <person name="Walker B."/>
            <person name="Young S.K."/>
            <person name="Zeng Q."/>
            <person name="Gargeya S."/>
            <person name="Fitzgerald M."/>
            <person name="Haas B."/>
            <person name="Abouelleil A."/>
            <person name="Allen A.W."/>
            <person name="Alvarado L."/>
            <person name="Arachchi H.M."/>
            <person name="Berlin A.M."/>
            <person name="Chapman S.B."/>
            <person name="Gainer-Dewar J."/>
            <person name="Goldberg J."/>
            <person name="Griggs A."/>
            <person name="Gujja S."/>
            <person name="Hansen M."/>
            <person name="Howarth C."/>
            <person name="Imamovic A."/>
            <person name="Ireland A."/>
            <person name="Larimer J."/>
            <person name="McCowan C."/>
            <person name="Murphy C."/>
            <person name="Pearson M."/>
            <person name="Poon T.W."/>
            <person name="Priest M."/>
            <person name="Roberts A."/>
            <person name="Saif S."/>
            <person name="Shea T."/>
            <person name="Sisk P."/>
            <person name="Sykes S."/>
            <person name="Wortman J."/>
            <person name="Nusbaum C."/>
            <person name="Birren B."/>
        </authorList>
    </citation>
    <scope>NUCLEOTIDE SEQUENCE [LARGE SCALE GENOMIC DNA]</scope>
    <source>
        <strain evidence="7 8">CBS 617.96</strain>
    </source>
</reference>
<evidence type="ECO:0000256" key="2">
    <source>
        <dbReference type="ARBA" id="ARBA00022729"/>
    </source>
</evidence>